<evidence type="ECO:0000313" key="2">
    <source>
        <dbReference type="Proteomes" id="UP001143910"/>
    </source>
</evidence>
<evidence type="ECO:0000313" key="1">
    <source>
        <dbReference type="EMBL" id="KAJ2966578.1"/>
    </source>
</evidence>
<keyword evidence="2" id="KW-1185">Reference proteome</keyword>
<dbReference type="EMBL" id="JANJQO010002577">
    <property type="protein sequence ID" value="KAJ2966578.1"/>
    <property type="molecule type" value="Genomic_DNA"/>
</dbReference>
<sequence>MPARFDDVQPFAALKRPAVESLARLLYMKASTTTSKTNSSCEQWLTGQKRQIRQMQDVSIRRQGTLSIVADVFRGELTRPQETIQALETASLCDAHGELNPLVLSALMKLLTEETTLCTDRFRKYRDKATIQKQDPATVVEGEMNPAIKFWLDSISMIPALWMGKTRWEQEMQRPLTISLPVCARYHGCVACKLAVVGGSVQFLMDLRTSLLVRKEYEADMQGVEDEKDVQSPLLLRMVEAWVDMCYAVKKRHFIRQESEMLSPMVVALWGEISAKKLAKRKGLKRGRDSRMFTNSGWPMPLAPLMEVDALAFERLCNGADEVEERENEEDEEDGVVAGRRRKNMTTKPREGYSHCLPEGLLSVDILVKDEAPLGRLHNGRKKSTTGTTLSKSRLPRNNLSRLQGNTSSSVSREPWNSDYRNYILAGSVPPTEAGLSTIYGLYGNGSTDAWPVA</sequence>
<organism evidence="1 2">
    <name type="scientific">Zarea fungicola</name>
    <dbReference type="NCBI Taxonomy" id="93591"/>
    <lineage>
        <taxon>Eukaryota</taxon>
        <taxon>Fungi</taxon>
        <taxon>Dikarya</taxon>
        <taxon>Ascomycota</taxon>
        <taxon>Pezizomycotina</taxon>
        <taxon>Sordariomycetes</taxon>
        <taxon>Hypocreomycetidae</taxon>
        <taxon>Hypocreales</taxon>
        <taxon>Cordycipitaceae</taxon>
        <taxon>Zarea</taxon>
    </lineage>
</organism>
<gene>
    <name evidence="1" type="ORF">NQ176_g10084</name>
</gene>
<reference evidence="1" key="1">
    <citation type="submission" date="2022-08" db="EMBL/GenBank/DDBJ databases">
        <title>Genome Sequence of Lecanicillium fungicola.</title>
        <authorList>
            <person name="Buettner E."/>
        </authorList>
    </citation>
    <scope>NUCLEOTIDE SEQUENCE</scope>
    <source>
        <strain evidence="1">Babe33</strain>
    </source>
</reference>
<dbReference type="Proteomes" id="UP001143910">
    <property type="component" value="Unassembled WGS sequence"/>
</dbReference>
<name>A0ACC1MJ56_9HYPO</name>
<accession>A0ACC1MJ56</accession>
<protein>
    <submittedName>
        <fullName evidence="1">Uncharacterized protein</fullName>
    </submittedName>
</protein>
<proteinExistence type="predicted"/>
<comment type="caution">
    <text evidence="1">The sequence shown here is derived from an EMBL/GenBank/DDBJ whole genome shotgun (WGS) entry which is preliminary data.</text>
</comment>